<evidence type="ECO:0000313" key="3">
    <source>
        <dbReference type="Proteomes" id="UP001054837"/>
    </source>
</evidence>
<feature type="transmembrane region" description="Helical" evidence="1">
    <location>
        <begin position="6"/>
        <end position="24"/>
    </location>
</feature>
<dbReference type="EMBL" id="BPLQ01006651">
    <property type="protein sequence ID" value="GIY24254.1"/>
    <property type="molecule type" value="Genomic_DNA"/>
</dbReference>
<keyword evidence="1" id="KW-0812">Transmembrane</keyword>
<accession>A0AAV4RSY4</accession>
<keyword evidence="1" id="KW-1133">Transmembrane helix</keyword>
<evidence type="ECO:0008006" key="4">
    <source>
        <dbReference type="Google" id="ProtNLM"/>
    </source>
</evidence>
<comment type="caution">
    <text evidence="2">The sequence shown here is derived from an EMBL/GenBank/DDBJ whole genome shotgun (WGS) entry which is preliminary data.</text>
</comment>
<reference evidence="2 3" key="1">
    <citation type="submission" date="2021-06" db="EMBL/GenBank/DDBJ databases">
        <title>Caerostris darwini draft genome.</title>
        <authorList>
            <person name="Kono N."/>
            <person name="Arakawa K."/>
        </authorList>
    </citation>
    <scope>NUCLEOTIDE SEQUENCE [LARGE SCALE GENOMIC DNA]</scope>
</reference>
<keyword evidence="1" id="KW-0472">Membrane</keyword>
<proteinExistence type="predicted"/>
<name>A0AAV4RSY4_9ARAC</name>
<dbReference type="AlphaFoldDB" id="A0AAV4RSY4"/>
<organism evidence="2 3">
    <name type="scientific">Caerostris darwini</name>
    <dbReference type="NCBI Taxonomy" id="1538125"/>
    <lineage>
        <taxon>Eukaryota</taxon>
        <taxon>Metazoa</taxon>
        <taxon>Ecdysozoa</taxon>
        <taxon>Arthropoda</taxon>
        <taxon>Chelicerata</taxon>
        <taxon>Arachnida</taxon>
        <taxon>Araneae</taxon>
        <taxon>Araneomorphae</taxon>
        <taxon>Entelegynae</taxon>
        <taxon>Araneoidea</taxon>
        <taxon>Araneidae</taxon>
        <taxon>Caerostris</taxon>
    </lineage>
</organism>
<protein>
    <recommendedName>
        <fullName evidence="4">Secreted protein</fullName>
    </recommendedName>
</protein>
<gene>
    <name evidence="2" type="ORF">CDAR_249091</name>
</gene>
<evidence type="ECO:0000313" key="2">
    <source>
        <dbReference type="EMBL" id="GIY24254.1"/>
    </source>
</evidence>
<evidence type="ECO:0000256" key="1">
    <source>
        <dbReference type="SAM" id="Phobius"/>
    </source>
</evidence>
<sequence>MFQHGFLFFFFFFYLPLCGIAPLTPEKSTAIRAEVDIRSGCFSSSRKHAGRREVFNKYKSNCQRKCCSSHGQSLFPSPILALSLRHQFTCMQTSKKDF</sequence>
<dbReference type="Proteomes" id="UP001054837">
    <property type="component" value="Unassembled WGS sequence"/>
</dbReference>
<keyword evidence="3" id="KW-1185">Reference proteome</keyword>